<reference evidence="4 5" key="1">
    <citation type="journal article" date="2016" name="Nat. Commun.">
        <title>Thousands of microbial genomes shed light on interconnected biogeochemical processes in an aquifer system.</title>
        <authorList>
            <person name="Anantharaman K."/>
            <person name="Brown C.T."/>
            <person name="Hug L.A."/>
            <person name="Sharon I."/>
            <person name="Castelle C.J."/>
            <person name="Probst A.J."/>
            <person name="Thomas B.C."/>
            <person name="Singh A."/>
            <person name="Wilkins M.J."/>
            <person name="Karaoz U."/>
            <person name="Brodie E.L."/>
            <person name="Williams K.H."/>
            <person name="Hubbard S.S."/>
            <person name="Banfield J.F."/>
        </authorList>
    </citation>
    <scope>NUCLEOTIDE SEQUENCE [LARGE SCALE GENOMIC DNA]</scope>
</reference>
<dbReference type="Pfam" id="PF00072">
    <property type="entry name" value="Response_reg"/>
    <property type="match status" value="1"/>
</dbReference>
<evidence type="ECO:0000256" key="1">
    <source>
        <dbReference type="ARBA" id="ARBA00022553"/>
    </source>
</evidence>
<dbReference type="GO" id="GO:0000160">
    <property type="term" value="P:phosphorelay signal transduction system"/>
    <property type="evidence" value="ECO:0007669"/>
    <property type="project" value="InterPro"/>
</dbReference>
<feature type="modified residue" description="4-aspartylphosphate" evidence="2">
    <location>
        <position position="59"/>
    </location>
</feature>
<dbReference type="InterPro" id="IPR050595">
    <property type="entry name" value="Bact_response_regulator"/>
</dbReference>
<sequence length="137" mass="15304">MTDASRNKRVLVIEDEPHIQEILKAKSGESGMEFTFAGNGAEGLVMLREHGPFSSILLDIRMPGSDGMWFLEEKKKDATLPQTPVIIFSNLSAHDFIDRAIAFGVKGYLVKANHSVKQIIQEVRKCADHKACTVDRY</sequence>
<evidence type="ECO:0000313" key="4">
    <source>
        <dbReference type="EMBL" id="OGD34304.1"/>
    </source>
</evidence>
<evidence type="ECO:0000259" key="3">
    <source>
        <dbReference type="PROSITE" id="PS50110"/>
    </source>
</evidence>
<name>A0A1F5BUM0_9BACT</name>
<organism evidence="4 5">
    <name type="scientific">Candidatus Azambacteria bacterium RIFCSPLOWO2_01_FULL_46_25</name>
    <dbReference type="NCBI Taxonomy" id="1797298"/>
    <lineage>
        <taxon>Bacteria</taxon>
        <taxon>Candidatus Azamiibacteriota</taxon>
    </lineage>
</organism>
<evidence type="ECO:0000256" key="2">
    <source>
        <dbReference type="PROSITE-ProRule" id="PRU00169"/>
    </source>
</evidence>
<proteinExistence type="predicted"/>
<dbReference type="PANTHER" id="PTHR44591">
    <property type="entry name" value="STRESS RESPONSE REGULATOR PROTEIN 1"/>
    <property type="match status" value="1"/>
</dbReference>
<evidence type="ECO:0000313" key="5">
    <source>
        <dbReference type="Proteomes" id="UP000176650"/>
    </source>
</evidence>
<dbReference type="AlphaFoldDB" id="A0A1F5BUM0"/>
<dbReference type="SMART" id="SM00448">
    <property type="entry name" value="REC"/>
    <property type="match status" value="1"/>
</dbReference>
<dbReference type="Gene3D" id="3.40.50.2300">
    <property type="match status" value="1"/>
</dbReference>
<protein>
    <recommendedName>
        <fullName evidence="3">Response regulatory domain-containing protein</fullName>
    </recommendedName>
</protein>
<feature type="domain" description="Response regulatory" evidence="3">
    <location>
        <begin position="9"/>
        <end position="126"/>
    </location>
</feature>
<accession>A0A1F5BUM0</accession>
<comment type="caution">
    <text evidence="4">The sequence shown here is derived from an EMBL/GenBank/DDBJ whole genome shotgun (WGS) entry which is preliminary data.</text>
</comment>
<dbReference type="PROSITE" id="PS50110">
    <property type="entry name" value="RESPONSE_REGULATORY"/>
    <property type="match status" value="1"/>
</dbReference>
<dbReference type="SUPFAM" id="SSF52172">
    <property type="entry name" value="CheY-like"/>
    <property type="match status" value="1"/>
</dbReference>
<dbReference type="PANTHER" id="PTHR44591:SF3">
    <property type="entry name" value="RESPONSE REGULATORY DOMAIN-CONTAINING PROTEIN"/>
    <property type="match status" value="1"/>
</dbReference>
<dbReference type="STRING" id="1797298.A2988_02125"/>
<keyword evidence="1 2" id="KW-0597">Phosphoprotein</keyword>
<gene>
    <name evidence="4" type="ORF">A2988_02125</name>
</gene>
<dbReference type="EMBL" id="MEYS01000001">
    <property type="protein sequence ID" value="OGD34304.1"/>
    <property type="molecule type" value="Genomic_DNA"/>
</dbReference>
<dbReference type="Proteomes" id="UP000176650">
    <property type="component" value="Unassembled WGS sequence"/>
</dbReference>
<dbReference type="InterPro" id="IPR001789">
    <property type="entry name" value="Sig_transdc_resp-reg_receiver"/>
</dbReference>
<dbReference type="InterPro" id="IPR011006">
    <property type="entry name" value="CheY-like_superfamily"/>
</dbReference>